<feature type="compositionally biased region" description="Basic and acidic residues" evidence="6">
    <location>
        <begin position="565"/>
        <end position="581"/>
    </location>
</feature>
<organism evidence="9 10">
    <name type="scientific">Moniliophthora roreri</name>
    <name type="common">Frosty pod rot fungus</name>
    <name type="synonym">Monilia roreri</name>
    <dbReference type="NCBI Taxonomy" id="221103"/>
    <lineage>
        <taxon>Eukaryota</taxon>
        <taxon>Fungi</taxon>
        <taxon>Dikarya</taxon>
        <taxon>Basidiomycota</taxon>
        <taxon>Agaricomycotina</taxon>
        <taxon>Agaricomycetes</taxon>
        <taxon>Agaricomycetidae</taxon>
        <taxon>Agaricales</taxon>
        <taxon>Marasmiineae</taxon>
        <taxon>Marasmiaceae</taxon>
        <taxon>Moniliophthora</taxon>
    </lineage>
</organism>
<dbReference type="PROSITE" id="PS50089">
    <property type="entry name" value="ZF_RING_2"/>
    <property type="match status" value="1"/>
</dbReference>
<protein>
    <recommendedName>
        <fullName evidence="11">RING-type domain-containing protein</fullName>
    </recommendedName>
</protein>
<dbReference type="InterPro" id="IPR001841">
    <property type="entry name" value="Znf_RING"/>
</dbReference>
<accession>A0A0W0F386</accession>
<feature type="compositionally biased region" description="Polar residues" evidence="6">
    <location>
        <begin position="903"/>
        <end position="927"/>
    </location>
</feature>
<dbReference type="InterPro" id="IPR012677">
    <property type="entry name" value="Nucleotide-bd_a/b_plait_sf"/>
</dbReference>
<feature type="compositionally biased region" description="Acidic residues" evidence="6">
    <location>
        <begin position="973"/>
        <end position="984"/>
    </location>
</feature>
<feature type="region of interest" description="Disordered" evidence="6">
    <location>
        <begin position="1"/>
        <end position="93"/>
    </location>
</feature>
<dbReference type="Proteomes" id="UP000054988">
    <property type="component" value="Unassembled WGS sequence"/>
</dbReference>
<dbReference type="SUPFAM" id="SSF57850">
    <property type="entry name" value="RING/U-box"/>
    <property type="match status" value="1"/>
</dbReference>
<dbReference type="InterPro" id="IPR017907">
    <property type="entry name" value="Znf_RING_CS"/>
</dbReference>
<evidence type="ECO:0000313" key="9">
    <source>
        <dbReference type="EMBL" id="KTB30794.1"/>
    </source>
</evidence>
<gene>
    <name evidence="9" type="ORF">WG66_16635</name>
</gene>
<evidence type="ECO:0008006" key="11">
    <source>
        <dbReference type="Google" id="ProtNLM"/>
    </source>
</evidence>
<keyword evidence="2 4" id="KW-0863">Zinc-finger</keyword>
<feature type="domain" description="RRM" evidence="8">
    <location>
        <begin position="663"/>
        <end position="752"/>
    </location>
</feature>
<keyword evidence="5" id="KW-0694">RNA-binding</keyword>
<feature type="compositionally biased region" description="Polar residues" evidence="6">
    <location>
        <begin position="44"/>
        <end position="64"/>
    </location>
</feature>
<dbReference type="InterPro" id="IPR013083">
    <property type="entry name" value="Znf_RING/FYVE/PHD"/>
</dbReference>
<evidence type="ECO:0000259" key="8">
    <source>
        <dbReference type="PROSITE" id="PS50102"/>
    </source>
</evidence>
<evidence type="ECO:0000259" key="7">
    <source>
        <dbReference type="PROSITE" id="PS50089"/>
    </source>
</evidence>
<keyword evidence="1" id="KW-0479">Metal-binding</keyword>
<feature type="compositionally biased region" description="Low complexity" evidence="6">
    <location>
        <begin position="426"/>
        <end position="441"/>
    </location>
</feature>
<evidence type="ECO:0000256" key="2">
    <source>
        <dbReference type="ARBA" id="ARBA00022771"/>
    </source>
</evidence>
<dbReference type="InterPro" id="IPR000504">
    <property type="entry name" value="RRM_dom"/>
</dbReference>
<name>A0A0W0F386_MONRR</name>
<feature type="region of interest" description="Disordered" evidence="6">
    <location>
        <begin position="553"/>
        <end position="593"/>
    </location>
</feature>
<dbReference type="PROSITE" id="PS00518">
    <property type="entry name" value="ZF_RING_1"/>
    <property type="match status" value="1"/>
</dbReference>
<dbReference type="Gene3D" id="3.30.70.330">
    <property type="match status" value="1"/>
</dbReference>
<feature type="compositionally biased region" description="Low complexity" evidence="6">
    <location>
        <begin position="80"/>
        <end position="92"/>
    </location>
</feature>
<reference evidence="9 10" key="1">
    <citation type="submission" date="2015-12" db="EMBL/GenBank/DDBJ databases">
        <title>Draft genome sequence of Moniliophthora roreri, the causal agent of frosty pod rot of cacao.</title>
        <authorList>
            <person name="Aime M.C."/>
            <person name="Diaz-Valderrama J.R."/>
            <person name="Kijpornyongpan T."/>
            <person name="Phillips-Mora W."/>
        </authorList>
    </citation>
    <scope>NUCLEOTIDE SEQUENCE [LARGE SCALE GENOMIC DNA]</scope>
    <source>
        <strain evidence="9 10">MCA 2952</strain>
    </source>
</reference>
<feature type="domain" description="RING-type" evidence="7">
    <location>
        <begin position="494"/>
        <end position="538"/>
    </location>
</feature>
<feature type="compositionally biased region" description="Polar residues" evidence="6">
    <location>
        <begin position="413"/>
        <end position="425"/>
    </location>
</feature>
<feature type="compositionally biased region" description="Low complexity" evidence="6">
    <location>
        <begin position="928"/>
        <end position="938"/>
    </location>
</feature>
<evidence type="ECO:0000256" key="1">
    <source>
        <dbReference type="ARBA" id="ARBA00022723"/>
    </source>
</evidence>
<dbReference type="SMART" id="SM00184">
    <property type="entry name" value="RING"/>
    <property type="match status" value="1"/>
</dbReference>
<feature type="region of interest" description="Disordered" evidence="6">
    <location>
        <begin position="903"/>
        <end position="984"/>
    </location>
</feature>
<dbReference type="AlphaFoldDB" id="A0A0W0F386"/>
<keyword evidence="3" id="KW-0862">Zinc</keyword>
<sequence>MANPATPQRTTRGAHNPHAHSISHPYIRDPVSPPSPYTPLSLRSFPSSNASPASTLATPNSVANISPAFKRPSFSSPQVSRLSSHMRSSSSSIADLTHNWRNRATENGIKVAADDSYLDDADVSLSDTSGFTNADDIPPPQPFMSAHRRRAFSQSNVGVLPPVPNVPRTPVNRRLQPTSPLVRRTLSSLNPNTATPPPKRNLAQQLRLKGSFTDPPQLRKREAFGVVPVASQNIPTNTNGDASFELFDIDENDYEYEYEYENDQQHGLELKGVDDSMEYEYPSVGNPQLSGHPQQHQQPSHAVNFHHPQNYPMNPTVLSLFGQPTFADPFGGPGTIGAGSALNGRIADSVEQHFNQYQQQQQAYANRAPPGLGLPMNVGLRGPSHLQNPSQGYPVGAHLAPNHIAVHPRQPSGHMQSSPIPSISHLTPSLTPSPHAPSLPLHHPEPSDIHQNGYPVERSSSAPTMAPSMRGASPGASLTANAVTVGDTQPPTSCAVCSRTNLTRLAILSPCGHPLCSACLTSALNIVGEKDMECASCKQEVVDFKLVTNSTATGSANTSISSSGDDSKKPGKKQTLERGKTFTEPLFSSPGSAHSGLESAFEFNGYMPDFDPDDVFSIGTFGAEENVIRASTPPPKSKVKVYARDTGVSETMEQTSSLKRDLIVLRIDNVPWDITPPRISAWLQQPIVRVHVLLDRKGKTMSHAFVEVDGEETAGAILRGEAKTEGGKPKLRGTVLGKGRRARGVTVTRSSQQELMSAASTLFPAWQGSFDGSRPSLAGLDNDRVIGALESGLMTESEVAALLYLIRSPDAHFLKVPCLPFHSLISILYKFPADVDSRVFWSGTLRDVLFDVAFAAIQNNDEYNPDLVDDLVKASLQCQAFTSVQTKKISQLMQATRQQIEQSSVSVPQDLVSSPSSMVLSRRMATQSRSPSVSSRGSHYSRPRSRLNTSHSMSAVASSPAHSSRSFASISGDADDEDDGLDSACDESSFAQFQTPDTLSSATAASSRSDQVLPLPIAEQITAPAEIAVPTSTEAAATERQTASLGDLAKEFGRPHSFLQIPYSIFYTFQLCPMKGLF</sequence>
<dbReference type="eggNOG" id="ENOG502S7ER">
    <property type="taxonomic scope" value="Eukaryota"/>
</dbReference>
<proteinExistence type="predicted"/>
<evidence type="ECO:0000256" key="3">
    <source>
        <dbReference type="ARBA" id="ARBA00022833"/>
    </source>
</evidence>
<evidence type="ECO:0000313" key="10">
    <source>
        <dbReference type="Proteomes" id="UP000054988"/>
    </source>
</evidence>
<evidence type="ECO:0000256" key="6">
    <source>
        <dbReference type="SAM" id="MobiDB-lite"/>
    </source>
</evidence>
<dbReference type="PROSITE" id="PS50102">
    <property type="entry name" value="RRM"/>
    <property type="match status" value="1"/>
</dbReference>
<dbReference type="Gene3D" id="3.30.40.10">
    <property type="entry name" value="Zinc/RING finger domain, C3HC4 (zinc finger)"/>
    <property type="match status" value="1"/>
</dbReference>
<dbReference type="GO" id="GO:0003723">
    <property type="term" value="F:RNA binding"/>
    <property type="evidence" value="ECO:0007669"/>
    <property type="project" value="UniProtKB-UniRule"/>
</dbReference>
<feature type="compositionally biased region" description="Polar residues" evidence="6">
    <location>
        <begin position="1"/>
        <end position="13"/>
    </location>
</feature>
<feature type="compositionally biased region" description="Low complexity" evidence="6">
    <location>
        <begin position="950"/>
        <end position="972"/>
    </location>
</feature>
<dbReference type="EMBL" id="LATX01002363">
    <property type="protein sequence ID" value="KTB30794.1"/>
    <property type="molecule type" value="Genomic_DNA"/>
</dbReference>
<dbReference type="GO" id="GO:0008270">
    <property type="term" value="F:zinc ion binding"/>
    <property type="evidence" value="ECO:0007669"/>
    <property type="project" value="UniProtKB-KW"/>
</dbReference>
<evidence type="ECO:0000256" key="4">
    <source>
        <dbReference type="PROSITE-ProRule" id="PRU00175"/>
    </source>
</evidence>
<comment type="caution">
    <text evidence="9">The sequence shown here is derived from an EMBL/GenBank/DDBJ whole genome shotgun (WGS) entry which is preliminary data.</text>
</comment>
<feature type="compositionally biased region" description="Low complexity" evidence="6">
    <location>
        <begin position="553"/>
        <end position="564"/>
    </location>
</feature>
<evidence type="ECO:0000256" key="5">
    <source>
        <dbReference type="PROSITE-ProRule" id="PRU00176"/>
    </source>
</evidence>
<feature type="region of interest" description="Disordered" evidence="6">
    <location>
        <begin position="405"/>
        <end position="475"/>
    </location>
</feature>